<evidence type="ECO:0000313" key="9">
    <source>
        <dbReference type="Proteomes" id="UP000315289"/>
    </source>
</evidence>
<evidence type="ECO:0000256" key="5">
    <source>
        <dbReference type="NCBIfam" id="TIGR00212"/>
    </source>
</evidence>
<dbReference type="InterPro" id="IPR036803">
    <property type="entry name" value="Porphobilinogen_deaminase_C_sf"/>
</dbReference>
<comment type="caution">
    <text evidence="8">The sequence shown here is derived from an EMBL/GenBank/DDBJ whole genome shotgun (WGS) entry which is preliminary data.</text>
</comment>
<keyword evidence="9" id="KW-1185">Reference proteome</keyword>
<dbReference type="GO" id="GO:0005737">
    <property type="term" value="C:cytoplasm"/>
    <property type="evidence" value="ECO:0007669"/>
    <property type="project" value="UniProtKB-UniRule"/>
</dbReference>
<dbReference type="PANTHER" id="PTHR11557:SF0">
    <property type="entry name" value="PORPHOBILINOGEN DEAMINASE"/>
    <property type="match status" value="1"/>
</dbReference>
<dbReference type="AlphaFoldDB" id="A0A557SU55"/>
<dbReference type="PRINTS" id="PR00151">
    <property type="entry name" value="PORPHBDMNASE"/>
</dbReference>
<dbReference type="Gene3D" id="3.30.160.40">
    <property type="entry name" value="Porphobilinogen deaminase, C-terminal domain"/>
    <property type="match status" value="1"/>
</dbReference>
<sequence length="297" mass="33777">MREIEPDLKIRMDKVTTKGDRDSRPFYVINQTGVFEKEVNEKVLRYKADFAVHSLKDLHAGISEKLVVACIPKRERPNDVFINSINNYKLHQLEKDSIIGTSSIRRAIQIRTKYPKLRVKSIRGNIETRINRSKENQYAGIILAEAGIERLGMKNQITQRLSIQSFTPVPGQGALAIVCRKDDKDLLKMLKRIEHKTSYKEIQAERSLTESIGAGCTVPMGALATLKNKDRLMTLFAVVYSLDGRKSIKVKKQYNAAYPRKLGQMVAEVLISKGAKEITKEWNNTSMNIDTLDELIE</sequence>
<comment type="similarity">
    <text evidence="2">Belongs to the HMBS family.</text>
</comment>
<name>A0A557SU55_9ARCH</name>
<dbReference type="PANTHER" id="PTHR11557">
    <property type="entry name" value="PORPHOBILINOGEN DEAMINASE"/>
    <property type="match status" value="1"/>
</dbReference>
<evidence type="ECO:0000256" key="3">
    <source>
        <dbReference type="ARBA" id="ARBA00022679"/>
    </source>
</evidence>
<reference evidence="8 9" key="1">
    <citation type="journal article" date="2019" name="Front. Microbiol.">
        <title>Ammonia Oxidation by the Arctic Terrestrial Thaumarchaeote Candidatus Nitrosocosmicus arcticus Is Stimulated by Increasing Temperatures.</title>
        <authorList>
            <person name="Alves R.J.E."/>
            <person name="Kerou M."/>
            <person name="Zappe A."/>
            <person name="Bittner R."/>
            <person name="Abby S.S."/>
            <person name="Schmidt H.A."/>
            <person name="Pfeifer K."/>
            <person name="Schleper C."/>
        </authorList>
    </citation>
    <scope>NUCLEOTIDE SEQUENCE [LARGE SCALE GENOMIC DNA]</scope>
    <source>
        <strain evidence="8 9">Kfb</strain>
    </source>
</reference>
<accession>A0A557SU55</accession>
<dbReference type="PIRSF" id="PIRSF001438">
    <property type="entry name" value="4pyrrol_synth_OHMeBilane_synth"/>
    <property type="match status" value="1"/>
</dbReference>
<comment type="cofactor">
    <cofactor evidence="1">
        <name>dipyrromethane</name>
        <dbReference type="ChEBI" id="CHEBI:60342"/>
    </cofactor>
</comment>
<dbReference type="Pfam" id="PF01379">
    <property type="entry name" value="Porphobil_deam"/>
    <property type="match status" value="1"/>
</dbReference>
<dbReference type="EMBL" id="VOAH01000009">
    <property type="protein sequence ID" value="TVP40125.1"/>
    <property type="molecule type" value="Genomic_DNA"/>
</dbReference>
<dbReference type="InterPro" id="IPR022419">
    <property type="entry name" value="Porphobilin_deaminase_cofac_BS"/>
</dbReference>
<dbReference type="InterPro" id="IPR022417">
    <property type="entry name" value="Porphobilin_deaminase_N"/>
</dbReference>
<keyword evidence="4" id="KW-0627">Porphyrin biosynthesis</keyword>
<evidence type="ECO:0000313" key="8">
    <source>
        <dbReference type="EMBL" id="TVP40125.1"/>
    </source>
</evidence>
<dbReference type="Gene3D" id="3.40.190.10">
    <property type="entry name" value="Periplasmic binding protein-like II"/>
    <property type="match status" value="2"/>
</dbReference>
<dbReference type="NCBIfam" id="TIGR00212">
    <property type="entry name" value="hemC"/>
    <property type="match status" value="1"/>
</dbReference>
<evidence type="ECO:0000259" key="7">
    <source>
        <dbReference type="Pfam" id="PF03900"/>
    </source>
</evidence>
<dbReference type="SUPFAM" id="SSF54782">
    <property type="entry name" value="Porphobilinogen deaminase (hydroxymethylbilane synthase), C-terminal domain"/>
    <property type="match status" value="1"/>
</dbReference>
<dbReference type="GO" id="GO:0004418">
    <property type="term" value="F:hydroxymethylbilane synthase activity"/>
    <property type="evidence" value="ECO:0007669"/>
    <property type="project" value="UniProtKB-UniRule"/>
</dbReference>
<dbReference type="InterPro" id="IPR000860">
    <property type="entry name" value="HemC"/>
</dbReference>
<dbReference type="Pfam" id="PF03900">
    <property type="entry name" value="Porphobil_deamC"/>
    <property type="match status" value="1"/>
</dbReference>
<dbReference type="EC" id="2.5.1.61" evidence="5"/>
<evidence type="ECO:0000256" key="1">
    <source>
        <dbReference type="ARBA" id="ARBA00001916"/>
    </source>
</evidence>
<organism evidence="8 9">
    <name type="scientific">Candidatus Nitrosocosmicus arcticus</name>
    <dbReference type="NCBI Taxonomy" id="2035267"/>
    <lineage>
        <taxon>Archaea</taxon>
        <taxon>Nitrososphaerota</taxon>
        <taxon>Nitrososphaeria</taxon>
        <taxon>Nitrososphaerales</taxon>
        <taxon>Nitrososphaeraceae</taxon>
        <taxon>Candidatus Nitrosocosmicus</taxon>
    </lineage>
</organism>
<gene>
    <name evidence="8" type="primary">hemC</name>
    <name evidence="8" type="ORF">NARC_90030</name>
</gene>
<evidence type="ECO:0000259" key="6">
    <source>
        <dbReference type="Pfam" id="PF01379"/>
    </source>
</evidence>
<evidence type="ECO:0000256" key="4">
    <source>
        <dbReference type="ARBA" id="ARBA00023244"/>
    </source>
</evidence>
<protein>
    <recommendedName>
        <fullName evidence="5">Hydroxymethylbilane synthase</fullName>
        <ecNumber evidence="5">2.5.1.61</ecNumber>
    </recommendedName>
</protein>
<feature type="domain" description="Porphobilinogen deaminase N-terminal" evidence="6">
    <location>
        <begin position="7"/>
        <end position="187"/>
    </location>
</feature>
<feature type="domain" description="Porphobilinogen deaminase C-terminal" evidence="7">
    <location>
        <begin position="200"/>
        <end position="270"/>
    </location>
</feature>
<dbReference type="GO" id="GO:0006783">
    <property type="term" value="P:heme biosynthetic process"/>
    <property type="evidence" value="ECO:0007669"/>
    <property type="project" value="TreeGrafter"/>
</dbReference>
<evidence type="ECO:0000256" key="2">
    <source>
        <dbReference type="ARBA" id="ARBA00005638"/>
    </source>
</evidence>
<keyword evidence="3 8" id="KW-0808">Transferase</keyword>
<dbReference type="FunFam" id="3.40.190.10:FF:000005">
    <property type="entry name" value="Porphobilinogen deaminase"/>
    <property type="match status" value="1"/>
</dbReference>
<dbReference type="InterPro" id="IPR022418">
    <property type="entry name" value="Porphobilinogen_deaminase_C"/>
</dbReference>
<proteinExistence type="inferred from homology"/>
<dbReference type="PROSITE" id="PS00533">
    <property type="entry name" value="PORPHOBILINOGEN_DEAM"/>
    <property type="match status" value="1"/>
</dbReference>
<dbReference type="SUPFAM" id="SSF53850">
    <property type="entry name" value="Periplasmic binding protein-like II"/>
    <property type="match status" value="1"/>
</dbReference>
<dbReference type="Proteomes" id="UP000315289">
    <property type="component" value="Unassembled WGS sequence"/>
</dbReference>